<dbReference type="InterPro" id="IPR015422">
    <property type="entry name" value="PyrdxlP-dep_Trfase_small"/>
</dbReference>
<dbReference type="Gene3D" id="3.90.1150.10">
    <property type="entry name" value="Aspartate Aminotransferase, domain 1"/>
    <property type="match status" value="1"/>
</dbReference>
<organism evidence="8 9">
    <name type="scientific">Luminiphilus syltensis NOR5-1B</name>
    <dbReference type="NCBI Taxonomy" id="565045"/>
    <lineage>
        <taxon>Bacteria</taxon>
        <taxon>Pseudomonadati</taxon>
        <taxon>Pseudomonadota</taxon>
        <taxon>Gammaproteobacteria</taxon>
        <taxon>Cellvibrionales</taxon>
        <taxon>Halieaceae</taxon>
        <taxon>Luminiphilus</taxon>
    </lineage>
</organism>
<evidence type="ECO:0000256" key="3">
    <source>
        <dbReference type="ARBA" id="ARBA00022793"/>
    </source>
</evidence>
<comment type="cofactor">
    <cofactor evidence="1 6 7">
        <name>pyridoxal 5'-phosphate</name>
        <dbReference type="ChEBI" id="CHEBI:597326"/>
    </cofactor>
</comment>
<reference evidence="9" key="1">
    <citation type="journal article" date="2013" name="BMC Microbiol.">
        <title>Taxonomy and evolution of bacteriochlorophyll a-containing members of the OM60/NOR5 clade of marine gammaproteobacteria: description of Luminiphilus syltensis gen. nov., sp. nov., reclassification of Haliea rubra as Pseudohaliea rubra gen. nov., comb. nov., and emendation of Chromatocurvus halotolerans.</title>
        <authorList>
            <person name="Spring S."/>
            <person name="Riedel T."/>
            <person name="Sproer C."/>
            <person name="Yan S."/>
            <person name="Harder J."/>
            <person name="Fuchs B.M."/>
        </authorList>
    </citation>
    <scope>NUCLEOTIDE SEQUENCE [LARGE SCALE GENOMIC DNA]</scope>
    <source>
        <strain evidence="9">NOR51-B</strain>
    </source>
</reference>
<dbReference type="GO" id="GO:0016831">
    <property type="term" value="F:carboxy-lyase activity"/>
    <property type="evidence" value="ECO:0007669"/>
    <property type="project" value="UniProtKB-KW"/>
</dbReference>
<dbReference type="Pfam" id="PF00282">
    <property type="entry name" value="Pyridoxal_deC"/>
    <property type="match status" value="1"/>
</dbReference>
<proteinExistence type="inferred from homology"/>
<dbReference type="InterPro" id="IPR015421">
    <property type="entry name" value="PyrdxlP-dep_Trfase_major"/>
</dbReference>
<dbReference type="RefSeq" id="WP_009021557.1">
    <property type="nucleotide sequence ID" value="NZ_DS999411.1"/>
</dbReference>
<evidence type="ECO:0000256" key="5">
    <source>
        <dbReference type="ARBA" id="ARBA00023239"/>
    </source>
</evidence>
<sequence length="577" mass="63217">MTAIKGKQPLFVGPKAEFSEEFNALWSQMFDALVHRRRQLFTEDPLWSPGEGVSAEEQQAALNELLATLEQEIPTFSPRYLGHMISDTSIPALMGHMAVLLENPNLASREAAAAGSHIEIAAINILAELVGFPVEPACGHFTSGGTVANFEGFWRARYRLDHWLAMGAYLLEKDASEATLFDHAHMGWDAFHKAQSDFNISEEMLRSRSWVLQGTWSTARFYRDELGIEFPEPVVMVPGNKHYSWPKCANVFGLSESAIWATELDREGRVKPAALRANIERARAEGRPILMVVSVAGSTELGMIDPLDEIAGILAEYREREGLHIWHHVDAAYGGYLCSTFRDGSSALGKPAQTALQSLPDIDSITLDPHKLGFVPYACGAFLVPNARNYAVSSIEAPYLVKTENPDYPTWSTTLEGSRAATGAGAVLLSAKVLPLTAAGHGAILNRNIELTGRFFTALAESIDDIRMVPASDSNIACFTVAREGESLASVNHRAVALTQAFRACRDFSVTQTALGTDNYRALVTEMVAGWSGAIDASQLTVVRMVIMNPYLDNDRMVEELIDRLVAVTQDLLESID</sequence>
<dbReference type="HOGENOM" id="CLU_005446_0_1_6"/>
<keyword evidence="5 7" id="KW-0456">Lyase</keyword>
<dbReference type="SUPFAM" id="SSF53383">
    <property type="entry name" value="PLP-dependent transferases"/>
    <property type="match status" value="1"/>
</dbReference>
<feature type="modified residue" description="N6-(pyridoxal phosphate)lysine" evidence="6">
    <location>
        <position position="371"/>
    </location>
</feature>
<dbReference type="InterPro" id="IPR015424">
    <property type="entry name" value="PyrdxlP-dep_Trfase"/>
</dbReference>
<dbReference type="PANTHER" id="PTHR45677">
    <property type="entry name" value="GLUTAMATE DECARBOXYLASE-RELATED"/>
    <property type="match status" value="1"/>
</dbReference>
<dbReference type="eggNOG" id="COG0076">
    <property type="taxonomic scope" value="Bacteria"/>
</dbReference>
<evidence type="ECO:0000256" key="4">
    <source>
        <dbReference type="ARBA" id="ARBA00022898"/>
    </source>
</evidence>
<dbReference type="PANTHER" id="PTHR45677:SF8">
    <property type="entry name" value="CYSTEINE SULFINIC ACID DECARBOXYLASE"/>
    <property type="match status" value="1"/>
</dbReference>
<dbReference type="Gene3D" id="3.40.640.10">
    <property type="entry name" value="Type I PLP-dependent aspartate aminotransferase-like (Major domain)"/>
    <property type="match status" value="1"/>
</dbReference>
<dbReference type="STRING" id="565045.NOR51B_2768"/>
<evidence type="ECO:0000313" key="9">
    <source>
        <dbReference type="Proteomes" id="UP000004699"/>
    </source>
</evidence>
<evidence type="ECO:0000256" key="7">
    <source>
        <dbReference type="RuleBase" id="RU000382"/>
    </source>
</evidence>
<dbReference type="GO" id="GO:0030170">
    <property type="term" value="F:pyridoxal phosphate binding"/>
    <property type="evidence" value="ECO:0007669"/>
    <property type="project" value="InterPro"/>
</dbReference>
<evidence type="ECO:0000313" key="8">
    <source>
        <dbReference type="EMBL" id="EED36815.1"/>
    </source>
</evidence>
<accession>B8KT06</accession>
<gene>
    <name evidence="8" type="ORF">NOR51B_2768</name>
</gene>
<keyword evidence="9" id="KW-1185">Reference proteome</keyword>
<dbReference type="Proteomes" id="UP000004699">
    <property type="component" value="Unassembled WGS sequence"/>
</dbReference>
<evidence type="ECO:0000256" key="2">
    <source>
        <dbReference type="ARBA" id="ARBA00009533"/>
    </source>
</evidence>
<dbReference type="AlphaFoldDB" id="B8KT06"/>
<name>B8KT06_9GAMM</name>
<keyword evidence="4 6" id="KW-0663">Pyridoxal phosphate</keyword>
<evidence type="ECO:0000256" key="6">
    <source>
        <dbReference type="PIRSR" id="PIRSR602129-50"/>
    </source>
</evidence>
<keyword evidence="3" id="KW-0210">Decarboxylase</keyword>
<dbReference type="InterPro" id="IPR002129">
    <property type="entry name" value="PyrdxlP-dep_de-COase"/>
</dbReference>
<protein>
    <submittedName>
        <fullName evidence="8">Decarboxylase, putative</fullName>
    </submittedName>
</protein>
<dbReference type="GO" id="GO:0019752">
    <property type="term" value="P:carboxylic acid metabolic process"/>
    <property type="evidence" value="ECO:0007669"/>
    <property type="project" value="InterPro"/>
</dbReference>
<evidence type="ECO:0000256" key="1">
    <source>
        <dbReference type="ARBA" id="ARBA00001933"/>
    </source>
</evidence>
<dbReference type="EMBL" id="DS999411">
    <property type="protein sequence ID" value="EED36815.1"/>
    <property type="molecule type" value="Genomic_DNA"/>
</dbReference>
<comment type="similarity">
    <text evidence="2 7">Belongs to the group II decarboxylase family.</text>
</comment>
<dbReference type="GO" id="GO:0005737">
    <property type="term" value="C:cytoplasm"/>
    <property type="evidence" value="ECO:0007669"/>
    <property type="project" value="TreeGrafter"/>
</dbReference>